<dbReference type="InterPro" id="IPR019749">
    <property type="entry name" value="Band_41_domain"/>
</dbReference>
<feature type="non-terminal residue" evidence="3">
    <location>
        <position position="1"/>
    </location>
</feature>
<organism evidence="3">
    <name type="scientific">Lamprotornis superbus</name>
    <dbReference type="NCBI Taxonomy" id="245042"/>
    <lineage>
        <taxon>Eukaryota</taxon>
        <taxon>Metazoa</taxon>
        <taxon>Chordata</taxon>
        <taxon>Craniata</taxon>
        <taxon>Vertebrata</taxon>
        <taxon>Euteleostomi</taxon>
        <taxon>Archelosauria</taxon>
        <taxon>Archosauria</taxon>
        <taxon>Dinosauria</taxon>
        <taxon>Saurischia</taxon>
        <taxon>Theropoda</taxon>
        <taxon>Coelurosauria</taxon>
        <taxon>Aves</taxon>
        <taxon>Neognathae</taxon>
        <taxon>Neoaves</taxon>
        <taxon>Telluraves</taxon>
        <taxon>Australaves</taxon>
        <taxon>Passeriformes</taxon>
        <taxon>Sturnidae</taxon>
        <taxon>Lamprotornis</taxon>
    </lineage>
</organism>
<dbReference type="EMBL" id="JADDUC020000003">
    <property type="protein sequence ID" value="KAI1240745.1"/>
    <property type="molecule type" value="Genomic_DNA"/>
</dbReference>
<dbReference type="SUPFAM" id="SSF54236">
    <property type="entry name" value="Ubiquitin-like"/>
    <property type="match status" value="1"/>
</dbReference>
<evidence type="ECO:0000313" key="3">
    <source>
        <dbReference type="EMBL" id="KAG0123187.1"/>
    </source>
</evidence>
<feature type="region of interest" description="Disordered" evidence="1">
    <location>
        <begin position="333"/>
        <end position="380"/>
    </location>
</feature>
<dbReference type="InterPro" id="IPR000299">
    <property type="entry name" value="FERM_domain"/>
</dbReference>
<dbReference type="Gene3D" id="2.30.29.30">
    <property type="entry name" value="Pleckstrin-homology domain (PH domain)/Phosphotyrosine-binding domain (PTB)"/>
    <property type="match status" value="1"/>
</dbReference>
<dbReference type="InterPro" id="IPR041781">
    <property type="entry name" value="FRMD6-FERM_C"/>
</dbReference>
<dbReference type="InterPro" id="IPR035963">
    <property type="entry name" value="FERM_2"/>
</dbReference>
<reference evidence="3" key="1">
    <citation type="submission" date="2020-10" db="EMBL/GenBank/DDBJ databases">
        <title>Feather gene expression reveals the developmental basis of iridescence in African starlings.</title>
        <authorList>
            <person name="Rubenstein D.R."/>
        </authorList>
    </citation>
    <scope>NUCLEOTIDE SEQUENCE</scope>
    <source>
        <strain evidence="3">SS15</strain>
        <tissue evidence="3">Liver</tissue>
    </source>
</reference>
<dbReference type="InterPro" id="IPR029071">
    <property type="entry name" value="Ubiquitin-like_domsf"/>
</dbReference>
<feature type="compositionally biased region" description="Low complexity" evidence="1">
    <location>
        <begin position="361"/>
        <end position="373"/>
    </location>
</feature>
<dbReference type="CDD" id="cd17197">
    <property type="entry name" value="FERM_F1_FRMD1"/>
    <property type="match status" value="1"/>
</dbReference>
<dbReference type="FunFam" id="1.20.80.10:FF:000015">
    <property type="entry name" value="FERM domain-containing protein 6 isoform X2"/>
    <property type="match status" value="1"/>
</dbReference>
<evidence type="ECO:0000256" key="1">
    <source>
        <dbReference type="SAM" id="MobiDB-lite"/>
    </source>
</evidence>
<dbReference type="EMBL" id="JADDUC010000030">
    <property type="protein sequence ID" value="KAG0123187.1"/>
    <property type="molecule type" value="Genomic_DNA"/>
</dbReference>
<dbReference type="AlphaFoldDB" id="A0A835NWD4"/>
<feature type="compositionally biased region" description="Low complexity" evidence="1">
    <location>
        <begin position="404"/>
        <end position="418"/>
    </location>
</feature>
<feature type="domain" description="FERM" evidence="2">
    <location>
        <begin position="15"/>
        <end position="319"/>
    </location>
</feature>
<feature type="region of interest" description="Disordered" evidence="1">
    <location>
        <begin position="397"/>
        <end position="431"/>
    </location>
</feature>
<dbReference type="SMART" id="SM00295">
    <property type="entry name" value="B41"/>
    <property type="match status" value="1"/>
</dbReference>
<dbReference type="PANTHER" id="PTHR13429">
    <property type="entry name" value="FERM DOMAIN (PROTEIN4.1-EZRIN-RADIXIN-MOESIN) FAMILY"/>
    <property type="match status" value="1"/>
</dbReference>
<dbReference type="Gene3D" id="1.20.80.10">
    <property type="match status" value="1"/>
</dbReference>
<dbReference type="PROSITE" id="PS50057">
    <property type="entry name" value="FERM_3"/>
    <property type="match status" value="1"/>
</dbReference>
<evidence type="ECO:0000313" key="5">
    <source>
        <dbReference type="Proteomes" id="UP000618051"/>
    </source>
</evidence>
<dbReference type="InterPro" id="IPR011993">
    <property type="entry name" value="PH-like_dom_sf"/>
</dbReference>
<dbReference type="InterPro" id="IPR014352">
    <property type="entry name" value="FERM/acyl-CoA-bd_prot_sf"/>
</dbReference>
<dbReference type="FunFam" id="3.10.20.90:FF:000079">
    <property type="entry name" value="Putative FERM domain-containing protein 6"/>
    <property type="match status" value="1"/>
</dbReference>
<evidence type="ECO:0000313" key="4">
    <source>
        <dbReference type="EMBL" id="KAI1240745.1"/>
    </source>
</evidence>
<dbReference type="Gene3D" id="3.10.20.90">
    <property type="entry name" value="Phosphatidylinositol 3-kinase Catalytic Subunit, Chain A, domain 1"/>
    <property type="match status" value="1"/>
</dbReference>
<accession>A0A835NWD4</accession>
<dbReference type="CDD" id="cd14473">
    <property type="entry name" value="FERM_B-lobe"/>
    <property type="match status" value="1"/>
</dbReference>
<name>A0A835NWD4_9PASS</name>
<evidence type="ECO:0000259" key="2">
    <source>
        <dbReference type="PROSITE" id="PS50057"/>
    </source>
</evidence>
<dbReference type="Pfam" id="PF09380">
    <property type="entry name" value="FERM_C"/>
    <property type="match status" value="1"/>
</dbReference>
<sequence>MSRTLLAGRMQPELRSVCVFLPTREQLSLAVGVKATGQELFQQVCDLVKIKEPHFFGLSIVKNNEYVFIDLEQKLSKYFSKEWKKETTKGTEKFSPPFVAFFRVQYYVENGRVIGDKVARQLYYCHLKEQVLMSHCNHKEEIYFLLAAYSLQADLGNYREKVHAGKYFEPQAYFPQWIIAKRGSDYILKHAPEMHREQQGLSTKEAVLKFIKESCLLEDVPVHFYRLQKDKKEDRPTVILGLTLRGMHIYQEVNHIRQLLYDFPWSHIGKLAFLGKKFEIQPDGLPSARKLVYYTGCPFRSRHLLQLLSNSHRLFLNIQPVLKQIQKLEEAEDMDLDPCDKNSRGSGSSGGSRRDNRLSRHSTGSHGSSHTSGIEADSRHRVSVEMSVDEPFSIDRVHRKEKSCSSTISYGSSGIDSGSKGRAEDDTQDDELELAVDEPEEMPVDEPLEGDQLEEATVGESVESLPLDAASCQAVNQESLSVVQVTLIKMRGQSVESLHQVRSPKSRSCMDQHSQSLDDIRLYKRQHPSLSATLSSDTSHSYTFGCSLEDKLSVYGCVYSTADCKTKSALYGKRSMNCLSLDLLGEDQLPEEFVEMEVACTLGSDTTNIKTKKQWTKTDTELVKQTVSKQINQKFKVCHIPAFLLWSMSLNFSVQIVWLSSVCAAATLPTAVRPEYTLSTFGGLCMEVFGLLQLADDGGSVVFVCQIKGTCLVILRVVNLAVLALTRERIIIMLFDLSIWCGKRPATLLHKINMFDLLPSPIRSIGKLVVEGPALCPAFDSCVFWQILEAEEYYFARWGTTGDGPGQDPGGCTIGSSLAAMQEPCSSSHHATTELEGWLLLQQCLSMKKGRQTTGLTVSVVCAAPSSTYLLYFQYTNFQGFEKLIQLWLGDAGRGRWGFSWYQQILCGFSQVLQCGMGTMWLLHWICFEACQPGSCGSCM</sequence>
<dbReference type="SMART" id="SM01196">
    <property type="entry name" value="FERM_C"/>
    <property type="match status" value="1"/>
</dbReference>
<protein>
    <submittedName>
        <fullName evidence="3">FERM domain-containing protein 6</fullName>
    </submittedName>
</protein>
<keyword evidence="5" id="KW-1185">Reference proteome</keyword>
<dbReference type="SUPFAM" id="SSF50729">
    <property type="entry name" value="PH domain-like"/>
    <property type="match status" value="1"/>
</dbReference>
<dbReference type="GO" id="GO:0035332">
    <property type="term" value="P:positive regulation of hippo signaling"/>
    <property type="evidence" value="ECO:0007669"/>
    <property type="project" value="TreeGrafter"/>
</dbReference>
<dbReference type="SUPFAM" id="SSF47031">
    <property type="entry name" value="Second domain of FERM"/>
    <property type="match status" value="1"/>
</dbReference>
<comment type="caution">
    <text evidence="3">The sequence shown here is derived from an EMBL/GenBank/DDBJ whole genome shotgun (WGS) entry which is preliminary data.</text>
</comment>
<dbReference type="OrthoDB" id="5957665at2759"/>
<gene>
    <name evidence="4" type="ORF">IHE44_0009186</name>
    <name evidence="3" type="ORF">IHE44_007638</name>
</gene>
<dbReference type="GO" id="GO:0098592">
    <property type="term" value="C:cytoplasmic side of apical plasma membrane"/>
    <property type="evidence" value="ECO:0007669"/>
    <property type="project" value="TreeGrafter"/>
</dbReference>
<dbReference type="PANTHER" id="PTHR13429:SF7">
    <property type="entry name" value="FERM DOMAIN-CONTAINING PROTEIN 1"/>
    <property type="match status" value="1"/>
</dbReference>
<reference evidence="4" key="3">
    <citation type="submission" date="2022-01" db="EMBL/GenBank/DDBJ databases">
        <authorList>
            <person name="Rubenstein D.R."/>
        </authorList>
    </citation>
    <scope>NUCLEOTIDE SEQUENCE</scope>
    <source>
        <strain evidence="4">SS15</strain>
        <tissue evidence="4">Liver</tissue>
    </source>
</reference>
<dbReference type="InterPro" id="IPR018979">
    <property type="entry name" value="FERM_N"/>
</dbReference>
<reference evidence="4 5" key="2">
    <citation type="journal article" date="2021" name="J. Hered.">
        <title>Feather Gene Expression Elucidates the Developmental Basis of Plumage Iridescence in African Starlings.</title>
        <authorList>
            <person name="Rubenstein D.R."/>
            <person name="Corvelo A."/>
            <person name="MacManes M.D."/>
            <person name="Maia R."/>
            <person name="Narzisi G."/>
            <person name="Rousaki A."/>
            <person name="Vandenabeele P."/>
            <person name="Shawkey M.D."/>
            <person name="Solomon J."/>
        </authorList>
    </citation>
    <scope>NUCLEOTIDE SEQUENCE [LARGE SCALE GENOMIC DNA]</scope>
    <source>
        <strain evidence="4">SS15</strain>
    </source>
</reference>
<dbReference type="InterPro" id="IPR047145">
    <property type="entry name" value="FRMD6-like"/>
</dbReference>
<dbReference type="InterPro" id="IPR018980">
    <property type="entry name" value="FERM_PH-like_C"/>
</dbReference>
<proteinExistence type="predicted"/>
<dbReference type="InterPro" id="IPR019748">
    <property type="entry name" value="FERM_central"/>
</dbReference>
<dbReference type="Pfam" id="PF00373">
    <property type="entry name" value="FERM_M"/>
    <property type="match status" value="1"/>
</dbReference>
<dbReference type="Proteomes" id="UP000618051">
    <property type="component" value="Unassembled WGS sequence"/>
</dbReference>
<dbReference type="Pfam" id="PF09379">
    <property type="entry name" value="FERM_N"/>
    <property type="match status" value="1"/>
</dbReference>
<dbReference type="CDD" id="cd13185">
    <property type="entry name" value="FERM_C_FRMD1_FRMD6"/>
    <property type="match status" value="1"/>
</dbReference>